<keyword evidence="1" id="KW-0472">Membrane</keyword>
<evidence type="ECO:0000256" key="1">
    <source>
        <dbReference type="SAM" id="Phobius"/>
    </source>
</evidence>
<dbReference type="PANTHER" id="PTHR36435">
    <property type="entry name" value="SLR1288 PROTEIN"/>
    <property type="match status" value="1"/>
</dbReference>
<gene>
    <name evidence="3" type="ORF">EKN06_04430</name>
</gene>
<name>A0A437H1C5_9SPHN</name>
<dbReference type="InterPro" id="IPR003675">
    <property type="entry name" value="Rce1/LyrA-like_dom"/>
</dbReference>
<dbReference type="GO" id="GO:0006508">
    <property type="term" value="P:proteolysis"/>
    <property type="evidence" value="ECO:0007669"/>
    <property type="project" value="UniProtKB-KW"/>
</dbReference>
<dbReference type="GO" id="GO:0080120">
    <property type="term" value="P:CAAX-box protein maturation"/>
    <property type="evidence" value="ECO:0007669"/>
    <property type="project" value="UniProtKB-ARBA"/>
</dbReference>
<feature type="transmembrane region" description="Helical" evidence="1">
    <location>
        <begin position="199"/>
        <end position="218"/>
    </location>
</feature>
<dbReference type="PANTHER" id="PTHR36435:SF1">
    <property type="entry name" value="CAAX AMINO TERMINAL PROTEASE FAMILY PROTEIN"/>
    <property type="match status" value="1"/>
</dbReference>
<dbReference type="EMBL" id="RXOL01000001">
    <property type="protein sequence ID" value="RVQ69428.1"/>
    <property type="molecule type" value="Genomic_DNA"/>
</dbReference>
<feature type="transmembrane region" description="Helical" evidence="1">
    <location>
        <begin position="168"/>
        <end position="187"/>
    </location>
</feature>
<keyword evidence="3" id="KW-0482">Metalloprotease</keyword>
<evidence type="ECO:0000259" key="2">
    <source>
        <dbReference type="Pfam" id="PF02517"/>
    </source>
</evidence>
<comment type="caution">
    <text evidence="3">The sequence shown here is derived from an EMBL/GenBank/DDBJ whole genome shotgun (WGS) entry which is preliminary data.</text>
</comment>
<sequence>MASARSMPWSRRESVWPSSRANTRLRDKGFARRIRRRASSGYNGRRARWVATIPGEGKGTTMPIRENRSLQVGMLGAVLVSAAIVPGIGVLFALACVVLSLVLFPASRGPTFAMAWRSPALSVLFGTIVGVMTGLTFSLVIEPLLAAWTGDPVDLSDFDAVRGNMRNYLILMAVGLGFGGVVEEIVFRGHVIGWGRKVFGEQVALPLAIVSACVFGIAHMYQGWSGVLSTGAIGLIFGLLYVACGCRLLPCIAAHMATNAVGITLIYLG</sequence>
<accession>A0A437H1C5</accession>
<dbReference type="GO" id="GO:0004175">
    <property type="term" value="F:endopeptidase activity"/>
    <property type="evidence" value="ECO:0007669"/>
    <property type="project" value="UniProtKB-ARBA"/>
</dbReference>
<feature type="transmembrane region" description="Helical" evidence="1">
    <location>
        <begin position="72"/>
        <end position="103"/>
    </location>
</feature>
<dbReference type="Proteomes" id="UP000283003">
    <property type="component" value="Unassembled WGS sequence"/>
</dbReference>
<dbReference type="GO" id="GO:0008237">
    <property type="term" value="F:metallopeptidase activity"/>
    <property type="evidence" value="ECO:0007669"/>
    <property type="project" value="UniProtKB-KW"/>
</dbReference>
<dbReference type="AlphaFoldDB" id="A0A437H1C5"/>
<keyword evidence="1" id="KW-0812">Transmembrane</keyword>
<feature type="transmembrane region" description="Helical" evidence="1">
    <location>
        <begin position="224"/>
        <end position="242"/>
    </location>
</feature>
<feature type="domain" description="CAAX prenyl protease 2/Lysostaphin resistance protein A-like" evidence="2">
    <location>
        <begin position="168"/>
        <end position="261"/>
    </location>
</feature>
<evidence type="ECO:0000313" key="4">
    <source>
        <dbReference type="Proteomes" id="UP000283003"/>
    </source>
</evidence>
<keyword evidence="3" id="KW-0378">Hydrolase</keyword>
<protein>
    <submittedName>
        <fullName evidence="3">CPBP family intramembrane metalloprotease</fullName>
    </submittedName>
</protein>
<dbReference type="OrthoDB" id="7632478at2"/>
<organism evidence="3 4">
    <name type="scientific">Croceicoccus ponticola</name>
    <dbReference type="NCBI Taxonomy" id="2217664"/>
    <lineage>
        <taxon>Bacteria</taxon>
        <taxon>Pseudomonadati</taxon>
        <taxon>Pseudomonadota</taxon>
        <taxon>Alphaproteobacteria</taxon>
        <taxon>Sphingomonadales</taxon>
        <taxon>Erythrobacteraceae</taxon>
        <taxon>Croceicoccus</taxon>
    </lineage>
</organism>
<dbReference type="InterPro" id="IPR052710">
    <property type="entry name" value="CAAX_protease"/>
</dbReference>
<evidence type="ECO:0000313" key="3">
    <source>
        <dbReference type="EMBL" id="RVQ69428.1"/>
    </source>
</evidence>
<dbReference type="Pfam" id="PF02517">
    <property type="entry name" value="Rce1-like"/>
    <property type="match status" value="1"/>
</dbReference>
<keyword evidence="3" id="KW-0645">Protease</keyword>
<proteinExistence type="predicted"/>
<keyword evidence="1" id="KW-1133">Transmembrane helix</keyword>
<keyword evidence="4" id="KW-1185">Reference proteome</keyword>
<feature type="transmembrane region" description="Helical" evidence="1">
    <location>
        <begin position="123"/>
        <end position="148"/>
    </location>
</feature>
<reference evidence="3 4" key="1">
    <citation type="submission" date="2018-12" db="EMBL/GenBank/DDBJ databases">
        <title>Croceicoccus ponticola sp. nov., a lipolytic bacterium isolated from seawater.</title>
        <authorList>
            <person name="Yoon J.-H."/>
        </authorList>
    </citation>
    <scope>NUCLEOTIDE SEQUENCE [LARGE SCALE GENOMIC DNA]</scope>
    <source>
        <strain evidence="3 4">GM-16</strain>
    </source>
</reference>